<dbReference type="GO" id="GO:0032259">
    <property type="term" value="P:methylation"/>
    <property type="evidence" value="ECO:0007669"/>
    <property type="project" value="UniProtKB-KW"/>
</dbReference>
<accession>A0A2M7IN61</accession>
<dbReference type="EMBL" id="PFHR01000176">
    <property type="protein sequence ID" value="PIW96750.1"/>
    <property type="molecule type" value="Genomic_DNA"/>
</dbReference>
<evidence type="ECO:0000313" key="2">
    <source>
        <dbReference type="Proteomes" id="UP000230837"/>
    </source>
</evidence>
<keyword evidence="1" id="KW-0808">Transferase</keyword>
<organism evidence="1 2">
    <name type="scientific">Candidatus Kaiserbacteria bacterium CG_4_8_14_3_um_filter_38_9</name>
    <dbReference type="NCBI Taxonomy" id="1974599"/>
    <lineage>
        <taxon>Bacteria</taxon>
        <taxon>Candidatus Kaiseribacteriota</taxon>
    </lineage>
</organism>
<name>A0A2M7IN61_9BACT</name>
<protein>
    <submittedName>
        <fullName evidence="1">Site-specific DNA-methyltransferase</fullName>
    </submittedName>
</protein>
<keyword evidence="1" id="KW-0489">Methyltransferase</keyword>
<gene>
    <name evidence="1" type="ORF">COZ82_03330</name>
</gene>
<sequence>KAGYRTIAELGRERIRRAASKIKTDYADKLAERESPLDTGFRAYTVADTAFLDVEKHPSELEQGRLLELANNIKNDRTPEDLLTQVMLGLGLTLDLPIETKQVGTNTVFYVAHNALVACFDEAIPTTLIDEMAKCQPLQVAFKDGSFGSDDALINAETHLKRLSPDTILSVI</sequence>
<reference evidence="2" key="1">
    <citation type="submission" date="2017-09" db="EMBL/GenBank/DDBJ databases">
        <title>Depth-based differentiation of microbial function through sediment-hosted aquifers and enrichment of novel symbionts in the deep terrestrial subsurface.</title>
        <authorList>
            <person name="Probst A.J."/>
            <person name="Ladd B."/>
            <person name="Jarett J.K."/>
            <person name="Geller-Mcgrath D.E."/>
            <person name="Sieber C.M.K."/>
            <person name="Emerson J.B."/>
            <person name="Anantharaman K."/>
            <person name="Thomas B.C."/>
            <person name="Malmstrom R."/>
            <person name="Stieglmeier M."/>
            <person name="Klingl A."/>
            <person name="Woyke T."/>
            <person name="Ryan C.M."/>
            <person name="Banfield J.F."/>
        </authorList>
    </citation>
    <scope>NUCLEOTIDE SEQUENCE [LARGE SCALE GENOMIC DNA]</scope>
</reference>
<feature type="non-terminal residue" evidence="1">
    <location>
        <position position="1"/>
    </location>
</feature>
<comment type="caution">
    <text evidence="1">The sequence shown here is derived from an EMBL/GenBank/DDBJ whole genome shotgun (WGS) entry which is preliminary data.</text>
</comment>
<dbReference type="Proteomes" id="UP000230837">
    <property type="component" value="Unassembled WGS sequence"/>
</dbReference>
<dbReference type="GO" id="GO:0008168">
    <property type="term" value="F:methyltransferase activity"/>
    <property type="evidence" value="ECO:0007669"/>
    <property type="project" value="UniProtKB-KW"/>
</dbReference>
<dbReference type="AlphaFoldDB" id="A0A2M7IN61"/>
<proteinExistence type="predicted"/>
<evidence type="ECO:0000313" key="1">
    <source>
        <dbReference type="EMBL" id="PIW96750.1"/>
    </source>
</evidence>